<dbReference type="PANTHER" id="PTHR10217:SF435">
    <property type="entry name" value="POTASSIUM VOLTAGE-GATED CHANNEL PROTEIN EAG"/>
    <property type="match status" value="1"/>
</dbReference>
<feature type="compositionally biased region" description="Polar residues" evidence="1">
    <location>
        <begin position="12"/>
        <end position="29"/>
    </location>
</feature>
<dbReference type="Pfam" id="PF00027">
    <property type="entry name" value="cNMP_binding"/>
    <property type="match status" value="1"/>
</dbReference>
<feature type="region of interest" description="Disordered" evidence="1">
    <location>
        <begin position="1"/>
        <end position="109"/>
    </location>
</feature>
<proteinExistence type="predicted"/>
<keyword evidence="5" id="KW-1185">Reference proteome</keyword>
<keyword evidence="2" id="KW-0472">Membrane</keyword>
<feature type="domain" description="Cyclic nucleotide-binding" evidence="3">
    <location>
        <begin position="559"/>
        <end position="662"/>
    </location>
</feature>
<reference evidence="4" key="1">
    <citation type="journal article" date="2019" name="Plant J.">
        <title>Chlorella vulgaris genome assembly and annotation reveals the molecular basis for metabolic acclimation to high light conditions.</title>
        <authorList>
            <person name="Cecchin M."/>
            <person name="Marcolungo L."/>
            <person name="Rossato M."/>
            <person name="Girolomoni L."/>
            <person name="Cosentino E."/>
            <person name="Cuine S."/>
            <person name="Li-Beisson Y."/>
            <person name="Delledonne M."/>
            <person name="Ballottari M."/>
        </authorList>
    </citation>
    <scope>NUCLEOTIDE SEQUENCE</scope>
    <source>
        <strain evidence="4">211/11P</strain>
    </source>
</reference>
<feature type="transmembrane region" description="Helical" evidence="2">
    <location>
        <begin position="328"/>
        <end position="348"/>
    </location>
</feature>
<feature type="transmembrane region" description="Helical" evidence="2">
    <location>
        <begin position="360"/>
        <end position="380"/>
    </location>
</feature>
<dbReference type="InterPro" id="IPR018490">
    <property type="entry name" value="cNMP-bd_dom_sf"/>
</dbReference>
<feature type="compositionally biased region" description="Gly residues" evidence="1">
    <location>
        <begin position="725"/>
        <end position="734"/>
    </location>
</feature>
<feature type="transmembrane region" description="Helical" evidence="2">
    <location>
        <begin position="234"/>
        <end position="256"/>
    </location>
</feature>
<dbReference type="GO" id="GO:0005249">
    <property type="term" value="F:voltage-gated potassium channel activity"/>
    <property type="evidence" value="ECO:0007669"/>
    <property type="project" value="TreeGrafter"/>
</dbReference>
<dbReference type="PANTHER" id="PTHR10217">
    <property type="entry name" value="VOLTAGE AND LIGAND GATED POTASSIUM CHANNEL"/>
    <property type="match status" value="1"/>
</dbReference>
<evidence type="ECO:0000256" key="2">
    <source>
        <dbReference type="SAM" id="Phobius"/>
    </source>
</evidence>
<dbReference type="GO" id="GO:0005886">
    <property type="term" value="C:plasma membrane"/>
    <property type="evidence" value="ECO:0007669"/>
    <property type="project" value="TreeGrafter"/>
</dbReference>
<feature type="compositionally biased region" description="Low complexity" evidence="1">
    <location>
        <begin position="735"/>
        <end position="760"/>
    </location>
</feature>
<evidence type="ECO:0000256" key="1">
    <source>
        <dbReference type="SAM" id="MobiDB-lite"/>
    </source>
</evidence>
<dbReference type="InterPro" id="IPR050818">
    <property type="entry name" value="KCNH_animal-type"/>
</dbReference>
<keyword evidence="2" id="KW-0812">Transmembrane</keyword>
<dbReference type="GO" id="GO:0042391">
    <property type="term" value="P:regulation of membrane potential"/>
    <property type="evidence" value="ECO:0007669"/>
    <property type="project" value="TreeGrafter"/>
</dbReference>
<dbReference type="SUPFAM" id="SSF51206">
    <property type="entry name" value="cAMP-binding domain-like"/>
    <property type="match status" value="1"/>
</dbReference>
<dbReference type="Proteomes" id="UP001055712">
    <property type="component" value="Unassembled WGS sequence"/>
</dbReference>
<dbReference type="Pfam" id="PF07885">
    <property type="entry name" value="Ion_trans_2"/>
    <property type="match status" value="1"/>
</dbReference>
<feature type="transmembrane region" description="Helical" evidence="2">
    <location>
        <begin position="451"/>
        <end position="472"/>
    </location>
</feature>
<comment type="caution">
    <text evidence="4">The sequence shown here is derived from an EMBL/GenBank/DDBJ whole genome shotgun (WGS) entry which is preliminary data.</text>
</comment>
<dbReference type="Gene3D" id="2.60.120.10">
    <property type="entry name" value="Jelly Rolls"/>
    <property type="match status" value="1"/>
</dbReference>
<organism evidence="4 5">
    <name type="scientific">Chlorella vulgaris</name>
    <name type="common">Green alga</name>
    <dbReference type="NCBI Taxonomy" id="3077"/>
    <lineage>
        <taxon>Eukaryota</taxon>
        <taxon>Viridiplantae</taxon>
        <taxon>Chlorophyta</taxon>
        <taxon>core chlorophytes</taxon>
        <taxon>Trebouxiophyceae</taxon>
        <taxon>Chlorellales</taxon>
        <taxon>Chlorellaceae</taxon>
        <taxon>Chlorella clade</taxon>
        <taxon>Chlorella</taxon>
    </lineage>
</organism>
<feature type="transmembrane region" description="Helical" evidence="2">
    <location>
        <begin position="191"/>
        <end position="214"/>
    </location>
</feature>
<dbReference type="CDD" id="cd00038">
    <property type="entry name" value="CAP_ED"/>
    <property type="match status" value="1"/>
</dbReference>
<evidence type="ECO:0000259" key="3">
    <source>
        <dbReference type="PROSITE" id="PS50042"/>
    </source>
</evidence>
<dbReference type="SMART" id="SM00100">
    <property type="entry name" value="cNMP"/>
    <property type="match status" value="1"/>
</dbReference>
<dbReference type="Gene3D" id="1.10.287.70">
    <property type="match status" value="1"/>
</dbReference>
<dbReference type="InterPro" id="IPR000595">
    <property type="entry name" value="cNMP-bd_dom"/>
</dbReference>
<dbReference type="Gene3D" id="1.10.287.630">
    <property type="entry name" value="Helix hairpin bin"/>
    <property type="match status" value="1"/>
</dbReference>
<protein>
    <recommendedName>
        <fullName evidence="3">Cyclic nucleotide-binding domain-containing protein</fullName>
    </recommendedName>
</protein>
<keyword evidence="2" id="KW-1133">Transmembrane helix</keyword>
<dbReference type="AlphaFoldDB" id="A0A9D4YZY2"/>
<gene>
    <name evidence="4" type="ORF">D9Q98_002955</name>
</gene>
<feature type="region of interest" description="Disordered" evidence="1">
    <location>
        <begin position="700"/>
        <end position="825"/>
    </location>
</feature>
<evidence type="ECO:0000313" key="4">
    <source>
        <dbReference type="EMBL" id="KAI3434901.1"/>
    </source>
</evidence>
<dbReference type="InterPro" id="IPR014710">
    <property type="entry name" value="RmlC-like_jellyroll"/>
</dbReference>
<dbReference type="OrthoDB" id="426293at2759"/>
<dbReference type="PROSITE" id="PS50042">
    <property type="entry name" value="CNMP_BINDING_3"/>
    <property type="match status" value="1"/>
</dbReference>
<accession>A0A9D4YZY2</accession>
<feature type="transmembrane region" description="Helical" evidence="2">
    <location>
        <begin position="421"/>
        <end position="444"/>
    </location>
</feature>
<reference evidence="4" key="2">
    <citation type="submission" date="2020-11" db="EMBL/GenBank/DDBJ databases">
        <authorList>
            <person name="Cecchin M."/>
            <person name="Marcolungo L."/>
            <person name="Rossato M."/>
            <person name="Girolomoni L."/>
            <person name="Cosentino E."/>
            <person name="Cuine S."/>
            <person name="Li-Beisson Y."/>
            <person name="Delledonne M."/>
            <person name="Ballottari M."/>
        </authorList>
    </citation>
    <scope>NUCLEOTIDE SEQUENCE</scope>
    <source>
        <strain evidence="4">211/11P</strain>
        <tissue evidence="4">Whole cell</tissue>
    </source>
</reference>
<feature type="compositionally biased region" description="Low complexity" evidence="1">
    <location>
        <begin position="79"/>
        <end position="91"/>
    </location>
</feature>
<dbReference type="InterPro" id="IPR013099">
    <property type="entry name" value="K_chnl_dom"/>
</dbReference>
<feature type="transmembrane region" description="Helical" evidence="2">
    <location>
        <begin position="277"/>
        <end position="299"/>
    </location>
</feature>
<sequence length="1067" mass="116473">MSKFLMHRATQGRISDSDFSQAQGDQQYAQVEGSYRPHGEAQSVADEEAPPPAASDADGEENGGLDSVPAGFDGRPGLERASAATATETRSVGTASGSEGGDVVQIVRPEDDQPLRRLVMRSASFSKEDFEELLAHHGQFHVATAVDPRIAKSHLPPNKLEPPVATESRRGSRHRRRELSILRLPMLRPDYTCVMLWSIVVLFSDLTYSAFIVPVSIGMWTSFYTANWTTVCDYFFGAIFFSDIIISLHVGFIAHWNTRKLLVMNGRLVARHYLTSFGFMVDFLSSIAWITQIVMIILYNSIDSYDPNTALVVMEGIRLLRFLRVVRLLYQLVSNGMMVTLALDSSYFKWMRNQTVLSGFYLLYLIAVVVNFLGCLWNFTAGAEDWENSWVNFYEPFIRRYGSQPDAAQLTQEEAMEVNRAWLWLVGDYWALSTVATVGFGDVVPSNATEVVIAMMVEVVGVMFFGLVISSISELLQQANRKARRVNTFQNKLHSVEHFMSGLALPSRLQHRIKTFYAEVWIRQHEQKEETLLFQELPHSLRNEVAWQACRRKFRHIPLLQELDEQTLYRLASKLTPFRFAPGHDLATEGDPADRYWLLAEGEVVALYHYQEAERLEGPCLVGEAALLQDHEEALQTYPCTYRTLTSCSCWMLRHRDFFPMLKPALRTVVKARALQTLASRVKQYPAAWSGKLKRLHSLPEMPDAASNGTLLSAGHSHQQRSRGVGDGQEGSGGVAALVSSSSATQGRLARASAPAATSAHQQLPLRSVSWRDEQPEPAPLSAEVAAGVRGGTDAGRDADCSGRGDQEQQEQPQIQDQRQQQLEGPSVAWAHAANQPLAGSHAQHTSLMSQWQAADDAVEDAVVAAGAASTAASSTAHPPAEVARSVAADSCELGAGSHAAPQAAVLQQQAEQHELRPRSGAAQGAALQGVLAMAGRGMEAAGQGLATGAAATLAGAAGLPGLLGRMVVTSPVAAAERGEWSDDEDEAAQSVIKGEEGVLPRHQAIAILDRAMQQQQDEEAAIAAAPLASGGGSGGAQAEQMLGAVLAELQSLRQDLEAVRRQMHPV</sequence>
<dbReference type="EMBL" id="SIDB01000003">
    <property type="protein sequence ID" value="KAI3434901.1"/>
    <property type="molecule type" value="Genomic_DNA"/>
</dbReference>
<name>A0A9D4YZY2_CHLVU</name>
<feature type="compositionally biased region" description="Basic and acidic residues" evidence="1">
    <location>
        <begin position="795"/>
        <end position="807"/>
    </location>
</feature>
<evidence type="ECO:0000313" key="5">
    <source>
        <dbReference type="Proteomes" id="UP001055712"/>
    </source>
</evidence>
<feature type="compositionally biased region" description="Low complexity" evidence="1">
    <location>
        <begin position="810"/>
        <end position="822"/>
    </location>
</feature>
<dbReference type="SUPFAM" id="SSF81324">
    <property type="entry name" value="Voltage-gated potassium channels"/>
    <property type="match status" value="1"/>
</dbReference>